<dbReference type="PRINTS" id="PR00725">
    <property type="entry name" value="DADACBPTASE1"/>
</dbReference>
<reference evidence="18" key="1">
    <citation type="submission" date="2020-08" db="EMBL/GenBank/DDBJ databases">
        <title>Genome public.</title>
        <authorList>
            <person name="Liu C."/>
            <person name="Sun Q."/>
        </authorList>
    </citation>
    <scope>NUCLEOTIDE SEQUENCE</scope>
    <source>
        <strain evidence="18">NSJ-33</strain>
    </source>
</reference>
<proteinExistence type="inferred from homology"/>
<dbReference type="SUPFAM" id="SSF56601">
    <property type="entry name" value="beta-lactamase/transpeptidase-like"/>
    <property type="match status" value="1"/>
</dbReference>
<dbReference type="GO" id="GO:0009002">
    <property type="term" value="F:serine-type D-Ala-D-Ala carboxypeptidase activity"/>
    <property type="evidence" value="ECO:0007669"/>
    <property type="project" value="UniProtKB-EC"/>
</dbReference>
<dbReference type="GO" id="GO:0009252">
    <property type="term" value="P:peptidoglycan biosynthetic process"/>
    <property type="evidence" value="ECO:0007669"/>
    <property type="project" value="UniProtKB-KW"/>
</dbReference>
<dbReference type="EC" id="3.4.16.4" evidence="4"/>
<gene>
    <name evidence="18" type="ORF">H8710_10330</name>
</gene>
<comment type="similarity">
    <text evidence="3 15">Belongs to the peptidase S11 family.</text>
</comment>
<dbReference type="SUPFAM" id="SSF69189">
    <property type="entry name" value="Penicillin-binding protein associated domain"/>
    <property type="match status" value="1"/>
</dbReference>
<keyword evidence="6" id="KW-0645">Protease</keyword>
<keyword evidence="11" id="KW-0961">Cell wall biogenesis/degradation</keyword>
<comment type="function">
    <text evidence="1">Removes C-terminal D-alanyl residues from sugar-peptide cell wall precursors.</text>
</comment>
<sequence>MFKKIISTLLALSLCAFWTAPVFADGNPMEVLSDEVVPTAADVADIPAKSAILMDAGSGRVLFEKNPDEPMPPASITKIMTLLLVFEAMDEGKLAYTDMVTCSENANSMGGTQIWLEVGEQMSAEDLIKATAINSANDAAMALAEHVGGSEMAFVEMMNQKAKDLGMANTHFVNPTGLDADGHVSTARDIALMSRELIKHKDITKFSTVWMDSLRDGKTGLTNTNKLVRFYKGCTGLKTGTTDGAGSCLSATAERNGLNLIAVSMGSTTSDERFSSCRTMLDYGFSAFEHFTPEILPEDLTPVTIIKGVDKEVELSFETPEPILIPKGRGGDIEKTIAIQPDVEAPVLQGQAVGEARFALDGENICEIPITAAKEVQKMTFGNAFGILLRNLLAF</sequence>
<comment type="catalytic activity">
    <reaction evidence="12">
        <text>Preferential cleavage: (Ac)2-L-Lys-D-Ala-|-D-Ala. Also transpeptidation of peptidyl-alanyl moieties that are N-acyl substituents of D-alanine.</text>
        <dbReference type="EC" id="3.4.16.4"/>
    </reaction>
</comment>
<comment type="caution">
    <text evidence="18">The sequence shown here is derived from an EMBL/GenBank/DDBJ whole genome shotgun (WGS) entry which is preliminary data.</text>
</comment>
<protein>
    <recommendedName>
        <fullName evidence="4">serine-type D-Ala-D-Ala carboxypeptidase</fullName>
        <ecNumber evidence="4">3.4.16.4</ecNumber>
    </recommendedName>
</protein>
<dbReference type="Proteomes" id="UP000610760">
    <property type="component" value="Unassembled WGS sequence"/>
</dbReference>
<keyword evidence="10" id="KW-0573">Peptidoglycan synthesis</keyword>
<dbReference type="InterPro" id="IPR001967">
    <property type="entry name" value="Peptidase_S11_N"/>
</dbReference>
<dbReference type="InterPro" id="IPR012907">
    <property type="entry name" value="Peptidase_S11_C"/>
</dbReference>
<dbReference type="InterPro" id="IPR015956">
    <property type="entry name" value="Peniciliin-bd_prot_C_sf"/>
</dbReference>
<evidence type="ECO:0000256" key="14">
    <source>
        <dbReference type="PIRSR" id="PIRSR618044-2"/>
    </source>
</evidence>
<feature type="active site" description="Proton acceptor" evidence="13">
    <location>
        <position position="78"/>
    </location>
</feature>
<dbReference type="Gene3D" id="2.60.410.10">
    <property type="entry name" value="D-Ala-D-Ala carboxypeptidase, C-terminal domain"/>
    <property type="match status" value="1"/>
</dbReference>
<evidence type="ECO:0000256" key="13">
    <source>
        <dbReference type="PIRSR" id="PIRSR618044-1"/>
    </source>
</evidence>
<evidence type="ECO:0000256" key="3">
    <source>
        <dbReference type="ARBA" id="ARBA00007164"/>
    </source>
</evidence>
<feature type="binding site" evidence="14">
    <location>
        <position position="238"/>
    </location>
    <ligand>
        <name>substrate</name>
    </ligand>
</feature>
<name>A0A926I3C0_9FIRM</name>
<dbReference type="Pfam" id="PF00768">
    <property type="entry name" value="Peptidase_S11"/>
    <property type="match status" value="1"/>
</dbReference>
<evidence type="ECO:0000256" key="7">
    <source>
        <dbReference type="ARBA" id="ARBA00022729"/>
    </source>
</evidence>
<evidence type="ECO:0000256" key="2">
    <source>
        <dbReference type="ARBA" id="ARBA00004752"/>
    </source>
</evidence>
<keyword evidence="19" id="KW-1185">Reference proteome</keyword>
<evidence type="ECO:0000256" key="1">
    <source>
        <dbReference type="ARBA" id="ARBA00003217"/>
    </source>
</evidence>
<comment type="pathway">
    <text evidence="2">Cell wall biogenesis; peptidoglycan biosynthesis.</text>
</comment>
<feature type="active site" description="Acyl-ester intermediate" evidence="13">
    <location>
        <position position="75"/>
    </location>
</feature>
<feature type="active site" evidence="13">
    <location>
        <position position="135"/>
    </location>
</feature>
<feature type="signal peptide" evidence="16">
    <location>
        <begin position="1"/>
        <end position="24"/>
    </location>
</feature>
<dbReference type="SMART" id="SM00936">
    <property type="entry name" value="PBP5_C"/>
    <property type="match status" value="1"/>
</dbReference>
<dbReference type="Pfam" id="PF07943">
    <property type="entry name" value="PBP5_C"/>
    <property type="match status" value="1"/>
</dbReference>
<keyword evidence="5 18" id="KW-0121">Carboxypeptidase</keyword>
<accession>A0A926I3C0</accession>
<dbReference type="Gene3D" id="3.40.710.10">
    <property type="entry name" value="DD-peptidase/beta-lactamase superfamily"/>
    <property type="match status" value="1"/>
</dbReference>
<evidence type="ECO:0000256" key="12">
    <source>
        <dbReference type="ARBA" id="ARBA00034000"/>
    </source>
</evidence>
<evidence type="ECO:0000259" key="17">
    <source>
        <dbReference type="SMART" id="SM00936"/>
    </source>
</evidence>
<keyword evidence="8" id="KW-0378">Hydrolase</keyword>
<dbReference type="GO" id="GO:0006508">
    <property type="term" value="P:proteolysis"/>
    <property type="evidence" value="ECO:0007669"/>
    <property type="project" value="UniProtKB-KW"/>
</dbReference>
<evidence type="ECO:0000256" key="5">
    <source>
        <dbReference type="ARBA" id="ARBA00022645"/>
    </source>
</evidence>
<dbReference type="PANTHER" id="PTHR21581">
    <property type="entry name" value="D-ALANYL-D-ALANINE CARBOXYPEPTIDASE"/>
    <property type="match status" value="1"/>
</dbReference>
<dbReference type="GO" id="GO:0008360">
    <property type="term" value="P:regulation of cell shape"/>
    <property type="evidence" value="ECO:0007669"/>
    <property type="project" value="UniProtKB-KW"/>
</dbReference>
<evidence type="ECO:0000256" key="6">
    <source>
        <dbReference type="ARBA" id="ARBA00022670"/>
    </source>
</evidence>
<keyword evidence="7 16" id="KW-0732">Signal</keyword>
<evidence type="ECO:0000313" key="19">
    <source>
        <dbReference type="Proteomes" id="UP000610760"/>
    </source>
</evidence>
<organism evidence="18 19">
    <name type="scientific">Fumia xinanensis</name>
    <dbReference type="NCBI Taxonomy" id="2763659"/>
    <lineage>
        <taxon>Bacteria</taxon>
        <taxon>Bacillati</taxon>
        <taxon>Bacillota</taxon>
        <taxon>Clostridia</taxon>
        <taxon>Eubacteriales</taxon>
        <taxon>Oscillospiraceae</taxon>
        <taxon>Fumia</taxon>
    </lineage>
</organism>
<evidence type="ECO:0000256" key="9">
    <source>
        <dbReference type="ARBA" id="ARBA00022960"/>
    </source>
</evidence>
<evidence type="ECO:0000313" key="18">
    <source>
        <dbReference type="EMBL" id="MBC8560458.1"/>
    </source>
</evidence>
<dbReference type="InterPro" id="IPR012338">
    <property type="entry name" value="Beta-lactam/transpept-like"/>
</dbReference>
<evidence type="ECO:0000256" key="8">
    <source>
        <dbReference type="ARBA" id="ARBA00022801"/>
    </source>
</evidence>
<evidence type="ECO:0000256" key="10">
    <source>
        <dbReference type="ARBA" id="ARBA00022984"/>
    </source>
</evidence>
<dbReference type="InterPro" id="IPR018044">
    <property type="entry name" value="Peptidase_S11"/>
</dbReference>
<dbReference type="EMBL" id="JACRSV010000003">
    <property type="protein sequence ID" value="MBC8560458.1"/>
    <property type="molecule type" value="Genomic_DNA"/>
</dbReference>
<dbReference type="AlphaFoldDB" id="A0A926I3C0"/>
<feature type="chain" id="PRO_5037962869" description="serine-type D-Ala-D-Ala carboxypeptidase" evidence="16">
    <location>
        <begin position="25"/>
        <end position="395"/>
    </location>
</feature>
<dbReference type="GO" id="GO:0071555">
    <property type="term" value="P:cell wall organization"/>
    <property type="evidence" value="ECO:0007669"/>
    <property type="project" value="UniProtKB-KW"/>
</dbReference>
<evidence type="ECO:0000256" key="11">
    <source>
        <dbReference type="ARBA" id="ARBA00023316"/>
    </source>
</evidence>
<feature type="domain" description="Peptidase S11 D-Ala-D-Ala carboxypeptidase A C-terminal" evidence="17">
    <location>
        <begin position="288"/>
        <end position="378"/>
    </location>
</feature>
<dbReference type="RefSeq" id="WP_249295445.1">
    <property type="nucleotide sequence ID" value="NZ_JACRSV010000003.1"/>
</dbReference>
<evidence type="ECO:0000256" key="4">
    <source>
        <dbReference type="ARBA" id="ARBA00012448"/>
    </source>
</evidence>
<dbReference type="PANTHER" id="PTHR21581:SF6">
    <property type="entry name" value="TRAFFICKING PROTEIN PARTICLE COMPLEX SUBUNIT 12"/>
    <property type="match status" value="1"/>
</dbReference>
<dbReference type="InterPro" id="IPR037167">
    <property type="entry name" value="Peptidase_S11_C_sf"/>
</dbReference>
<evidence type="ECO:0000256" key="16">
    <source>
        <dbReference type="SAM" id="SignalP"/>
    </source>
</evidence>
<keyword evidence="9" id="KW-0133">Cell shape</keyword>
<evidence type="ECO:0000256" key="15">
    <source>
        <dbReference type="RuleBase" id="RU004016"/>
    </source>
</evidence>